<dbReference type="InterPro" id="IPR050997">
    <property type="entry name" value="MAPEG"/>
</dbReference>
<dbReference type="GO" id="GO:0005783">
    <property type="term" value="C:endoplasmic reticulum"/>
    <property type="evidence" value="ECO:0007669"/>
    <property type="project" value="TreeGrafter"/>
</dbReference>
<keyword evidence="7" id="KW-1185">Reference proteome</keyword>
<dbReference type="InterPro" id="IPR023352">
    <property type="entry name" value="MAPEG-like_dom_sf"/>
</dbReference>
<dbReference type="OrthoDB" id="410651at2759"/>
<dbReference type="PANTHER" id="PTHR10250">
    <property type="entry name" value="MICROSOMAL GLUTATHIONE S-TRANSFERASE"/>
    <property type="match status" value="1"/>
</dbReference>
<organism evidence="6 7">
    <name type="scientific">Hondaea fermentalgiana</name>
    <dbReference type="NCBI Taxonomy" id="2315210"/>
    <lineage>
        <taxon>Eukaryota</taxon>
        <taxon>Sar</taxon>
        <taxon>Stramenopiles</taxon>
        <taxon>Bigyra</taxon>
        <taxon>Labyrinthulomycetes</taxon>
        <taxon>Thraustochytrida</taxon>
        <taxon>Thraustochytriidae</taxon>
        <taxon>Hondaea</taxon>
    </lineage>
</organism>
<dbReference type="Gene3D" id="1.20.120.550">
    <property type="entry name" value="Membrane associated eicosanoid/glutathione metabolism-like domain"/>
    <property type="match status" value="1"/>
</dbReference>
<keyword evidence="6" id="KW-0808">Transferase</keyword>
<dbReference type="Pfam" id="PF01124">
    <property type="entry name" value="MAPEG"/>
    <property type="match status" value="1"/>
</dbReference>
<evidence type="ECO:0000313" key="7">
    <source>
        <dbReference type="Proteomes" id="UP000241890"/>
    </source>
</evidence>
<evidence type="ECO:0000256" key="2">
    <source>
        <dbReference type="ARBA" id="ARBA00022692"/>
    </source>
</evidence>
<comment type="subcellular location">
    <subcellularLocation>
        <location evidence="1">Membrane</location>
        <topology evidence="1">Multi-pass membrane protein</topology>
    </subcellularLocation>
</comment>
<reference evidence="6 7" key="1">
    <citation type="submission" date="2017-12" db="EMBL/GenBank/DDBJ databases">
        <title>Sequencing, de novo assembly and annotation of complete genome of a new Thraustochytrid species, strain FCC1311.</title>
        <authorList>
            <person name="Sedici K."/>
            <person name="Godart F."/>
            <person name="Aiese Cigliano R."/>
            <person name="Sanseverino W."/>
            <person name="Barakat M."/>
            <person name="Ortet P."/>
            <person name="Marechal E."/>
            <person name="Cagnac O."/>
            <person name="Amato A."/>
        </authorList>
    </citation>
    <scope>NUCLEOTIDE SEQUENCE [LARGE SCALE GENOMIC DNA]</scope>
</reference>
<sequence>MIEILVKRGLPIAALMIGETYALTNFQELLPEPVQGSSILAVPKLYGLVALFNVVGSTFTLLSLASRVGKARKKYGVEYPKMYAEGDSEDAKAFNQVQRGHQHALETYPSFLALSLIGGLRHPIVTSLCGAVYMCSRLAWADGYAVSAETRYTKSRMAPHIWTCLIGVVYTAVSSSLGILNIL</sequence>
<dbReference type="SUPFAM" id="SSF161084">
    <property type="entry name" value="MAPEG domain-like"/>
    <property type="match status" value="1"/>
</dbReference>
<dbReference type="AlphaFoldDB" id="A0A2R5H1B8"/>
<dbReference type="EMBL" id="BEYU01000203">
    <property type="protein sequence ID" value="GBG34591.1"/>
    <property type="molecule type" value="Genomic_DNA"/>
</dbReference>
<gene>
    <name evidence="6" type="ORF">FCC1311_108122</name>
</gene>
<feature type="transmembrane region" description="Helical" evidence="5">
    <location>
        <begin position="46"/>
        <end position="65"/>
    </location>
</feature>
<evidence type="ECO:0000256" key="1">
    <source>
        <dbReference type="ARBA" id="ARBA00004141"/>
    </source>
</evidence>
<dbReference type="InterPro" id="IPR001129">
    <property type="entry name" value="Membr-assoc_MAPEG"/>
</dbReference>
<dbReference type="InParanoid" id="A0A2R5H1B8"/>
<name>A0A2R5H1B8_9STRA</name>
<dbReference type="GO" id="GO:0004364">
    <property type="term" value="F:glutathione transferase activity"/>
    <property type="evidence" value="ECO:0007669"/>
    <property type="project" value="TreeGrafter"/>
</dbReference>
<keyword evidence="2 5" id="KW-0812">Transmembrane</keyword>
<keyword evidence="3 5" id="KW-1133">Transmembrane helix</keyword>
<accession>A0A2R5H1B8</accession>
<evidence type="ECO:0000256" key="3">
    <source>
        <dbReference type="ARBA" id="ARBA00022989"/>
    </source>
</evidence>
<evidence type="ECO:0000313" key="6">
    <source>
        <dbReference type="EMBL" id="GBG34591.1"/>
    </source>
</evidence>
<feature type="transmembrane region" description="Helical" evidence="5">
    <location>
        <begin position="161"/>
        <end position="182"/>
    </location>
</feature>
<dbReference type="PANTHER" id="PTHR10250:SF26">
    <property type="entry name" value="GLUTATHIONE S-TRANSFERASE 3, MITOCHONDRIAL"/>
    <property type="match status" value="1"/>
</dbReference>
<dbReference type="GO" id="GO:0006691">
    <property type="term" value="P:leukotriene metabolic process"/>
    <property type="evidence" value="ECO:0007669"/>
    <property type="project" value="UniProtKB-ARBA"/>
</dbReference>
<keyword evidence="4 5" id="KW-0472">Membrane</keyword>
<evidence type="ECO:0000256" key="4">
    <source>
        <dbReference type="ARBA" id="ARBA00023136"/>
    </source>
</evidence>
<dbReference type="Proteomes" id="UP000241890">
    <property type="component" value="Unassembled WGS sequence"/>
</dbReference>
<comment type="caution">
    <text evidence="6">The sequence shown here is derived from an EMBL/GenBank/DDBJ whole genome shotgun (WGS) entry which is preliminary data.</text>
</comment>
<proteinExistence type="predicted"/>
<evidence type="ECO:0000256" key="5">
    <source>
        <dbReference type="SAM" id="Phobius"/>
    </source>
</evidence>
<dbReference type="GO" id="GO:0016020">
    <property type="term" value="C:membrane"/>
    <property type="evidence" value="ECO:0007669"/>
    <property type="project" value="UniProtKB-SubCell"/>
</dbReference>
<dbReference type="GO" id="GO:0004602">
    <property type="term" value="F:glutathione peroxidase activity"/>
    <property type="evidence" value="ECO:0007669"/>
    <property type="project" value="TreeGrafter"/>
</dbReference>
<dbReference type="GO" id="GO:0005635">
    <property type="term" value="C:nuclear envelope"/>
    <property type="evidence" value="ECO:0007669"/>
    <property type="project" value="TreeGrafter"/>
</dbReference>
<protein>
    <submittedName>
        <fullName evidence="6">Microsomal glutathione S-transferase 3</fullName>
    </submittedName>
</protein>